<evidence type="ECO:0000256" key="7">
    <source>
        <dbReference type="SAM" id="SignalP"/>
    </source>
</evidence>
<evidence type="ECO:0000259" key="8">
    <source>
        <dbReference type="PROSITE" id="PS50835"/>
    </source>
</evidence>
<dbReference type="Gene3D" id="2.60.40.10">
    <property type="entry name" value="Immunoglobulins"/>
    <property type="match status" value="1"/>
</dbReference>
<accession>A0ABD0LXA8</accession>
<feature type="compositionally biased region" description="Polar residues" evidence="6">
    <location>
        <begin position="872"/>
        <end position="884"/>
    </location>
</feature>
<dbReference type="SUPFAM" id="SSF48726">
    <property type="entry name" value="Immunoglobulin"/>
    <property type="match status" value="1"/>
</dbReference>
<proteinExistence type="predicted"/>
<evidence type="ECO:0000256" key="5">
    <source>
        <dbReference type="ARBA" id="ARBA00023319"/>
    </source>
</evidence>
<organism evidence="9 10">
    <name type="scientific">Batillaria attramentaria</name>
    <dbReference type="NCBI Taxonomy" id="370345"/>
    <lineage>
        <taxon>Eukaryota</taxon>
        <taxon>Metazoa</taxon>
        <taxon>Spiralia</taxon>
        <taxon>Lophotrochozoa</taxon>
        <taxon>Mollusca</taxon>
        <taxon>Gastropoda</taxon>
        <taxon>Caenogastropoda</taxon>
        <taxon>Sorbeoconcha</taxon>
        <taxon>Cerithioidea</taxon>
        <taxon>Batillariidae</taxon>
        <taxon>Batillaria</taxon>
    </lineage>
</organism>
<dbReference type="InterPro" id="IPR036179">
    <property type="entry name" value="Ig-like_dom_sf"/>
</dbReference>
<dbReference type="InterPro" id="IPR013162">
    <property type="entry name" value="CD80_C2-set"/>
</dbReference>
<keyword evidence="4" id="KW-0325">Glycoprotein</keyword>
<dbReference type="SMART" id="SM00408">
    <property type="entry name" value="IGc2"/>
    <property type="match status" value="2"/>
</dbReference>
<dbReference type="InterPro" id="IPR013783">
    <property type="entry name" value="Ig-like_fold"/>
</dbReference>
<feature type="domain" description="Ig-like" evidence="8">
    <location>
        <begin position="792"/>
        <end position="883"/>
    </location>
</feature>
<keyword evidence="2" id="KW-0472">Membrane</keyword>
<dbReference type="CDD" id="cd00096">
    <property type="entry name" value="Ig"/>
    <property type="match status" value="1"/>
</dbReference>
<dbReference type="PROSITE" id="PS50835">
    <property type="entry name" value="IG_LIKE"/>
    <property type="match status" value="1"/>
</dbReference>
<keyword evidence="10" id="KW-1185">Reference proteome</keyword>
<sequence length="907" mass="100342">MAASLRCLLACLLYGVFVNADLSIDCGVRNEAREGSDHVITCDGLDENSTVIWRFVRGNSPPLPVGECNGENSCTLHDSSLYQMTRAGDSSTVRVKEVTRVGETVLGQWRCQQTGQQASCSVYQIIYPAVVNRDRCSIVFNESSKLVNARCSIIKAFPMAQCSWFYYREGHTIKDVPGSDTETTFTSYGQPDRIYYRGECRIHEMPIPKDEGDYVFRVRIMPGGVEPDVDFAGTNRVAHPGQPRLTDCIKTYIDYDKQKQSAPNTVICACSASELGSPPGHLVLSHPNGTDVKASPSAAIPLHLKDLNREDSGRPFPCSVRHHTGNRDVNYTPLLAYGPDHVFITPFNTQETSVTLQCFSAGTNPMPEITWHFESIDVSRIGPSDKGRQVNCTAKNPKRINSLKSAQPYYIGGQGPRPVERTADLQLNMAVIRCLLAFLLFSQLVEAEWEVDCGIRNEASEGREHIITCSGLDENSTVEWRHVFTGTNPTTIGHCTAGNTCTNNASSLYEITRNGASSTVRVKNVTREGETVRGEWRCQQSGQQVTCWVHQIIYPAEVNRDRCSIVFNESSKLVNARCSIVKAFPMAQCLWRYHREKGSDSMKQGRRLYPARRPRGLSGTVASLDRVAVKGHTIKDVPGSDTQTTFTMYGQPGRIYYRGEIHEMPIPKEEGDYVFRVRITPGEVEPTVDFTGTNRVAHPSEPHLIDCITDYVDFDKYGQSTPNGVICKCSVPELGSPPGHLVLRHPSGSDVTSSPSAPILLHFEDLNREDSGRPFRCSVQHHTGNRAVNYTPLLAYGPDHAFITPSSADEKSVTLKCFSAGTNPMPDITWHYDNIDVSRVDIGDTYKDGSYYIRTLTITIGPSDKGRQVNCTAENPKRSNSLKSAQPYYIGGQGPMPGTDGSIVVFV</sequence>
<evidence type="ECO:0000256" key="6">
    <source>
        <dbReference type="SAM" id="MobiDB-lite"/>
    </source>
</evidence>
<reference evidence="9 10" key="1">
    <citation type="journal article" date="2023" name="Sci. Data">
        <title>Genome assembly of the Korean intertidal mud-creeper Batillaria attramentaria.</title>
        <authorList>
            <person name="Patra A.K."/>
            <person name="Ho P.T."/>
            <person name="Jun S."/>
            <person name="Lee S.J."/>
            <person name="Kim Y."/>
            <person name="Won Y.J."/>
        </authorList>
    </citation>
    <scope>NUCLEOTIDE SEQUENCE [LARGE SCALE GENOMIC DNA]</scope>
    <source>
        <strain evidence="9">Wonlab-2016</strain>
    </source>
</reference>
<dbReference type="InterPro" id="IPR003598">
    <property type="entry name" value="Ig_sub2"/>
</dbReference>
<gene>
    <name evidence="9" type="ORF">BaRGS_00004866</name>
</gene>
<dbReference type="PANTHER" id="PTHR11640">
    <property type="entry name" value="NEPHRIN"/>
    <property type="match status" value="1"/>
</dbReference>
<feature type="region of interest" description="Disordered" evidence="6">
    <location>
        <begin position="872"/>
        <end position="891"/>
    </location>
</feature>
<evidence type="ECO:0000256" key="2">
    <source>
        <dbReference type="ARBA" id="ARBA00023136"/>
    </source>
</evidence>
<keyword evidence="3" id="KW-1015">Disulfide bond</keyword>
<dbReference type="GO" id="GO:0016020">
    <property type="term" value="C:membrane"/>
    <property type="evidence" value="ECO:0007669"/>
    <property type="project" value="UniProtKB-SubCell"/>
</dbReference>
<dbReference type="Pfam" id="PF08205">
    <property type="entry name" value="C2-set_2"/>
    <property type="match status" value="1"/>
</dbReference>
<name>A0ABD0LXA8_9CAEN</name>
<protein>
    <recommendedName>
        <fullName evidence="8">Ig-like domain-containing protein</fullName>
    </recommendedName>
</protein>
<dbReference type="InterPro" id="IPR051275">
    <property type="entry name" value="Cell_adhesion_signaling"/>
</dbReference>
<dbReference type="InterPro" id="IPR007110">
    <property type="entry name" value="Ig-like_dom"/>
</dbReference>
<keyword evidence="5" id="KW-0393">Immunoglobulin domain</keyword>
<evidence type="ECO:0000256" key="3">
    <source>
        <dbReference type="ARBA" id="ARBA00023157"/>
    </source>
</evidence>
<comment type="caution">
    <text evidence="9">The sequence shown here is derived from an EMBL/GenBank/DDBJ whole genome shotgun (WGS) entry which is preliminary data.</text>
</comment>
<keyword evidence="7" id="KW-0732">Signal</keyword>
<dbReference type="AlphaFoldDB" id="A0ABD0LXA8"/>
<evidence type="ECO:0000256" key="1">
    <source>
        <dbReference type="ARBA" id="ARBA00004479"/>
    </source>
</evidence>
<evidence type="ECO:0000313" key="9">
    <source>
        <dbReference type="EMBL" id="KAK7503743.1"/>
    </source>
</evidence>
<dbReference type="Proteomes" id="UP001519460">
    <property type="component" value="Unassembled WGS sequence"/>
</dbReference>
<feature type="signal peptide" evidence="7">
    <location>
        <begin position="1"/>
        <end position="20"/>
    </location>
</feature>
<feature type="chain" id="PRO_5044806366" description="Ig-like domain-containing protein" evidence="7">
    <location>
        <begin position="21"/>
        <end position="907"/>
    </location>
</feature>
<dbReference type="EMBL" id="JACVVK020000018">
    <property type="protein sequence ID" value="KAK7503743.1"/>
    <property type="molecule type" value="Genomic_DNA"/>
</dbReference>
<evidence type="ECO:0000313" key="10">
    <source>
        <dbReference type="Proteomes" id="UP001519460"/>
    </source>
</evidence>
<comment type="subcellular location">
    <subcellularLocation>
        <location evidence="1">Membrane</location>
        <topology evidence="1">Single-pass type I membrane protein</topology>
    </subcellularLocation>
</comment>
<evidence type="ECO:0000256" key="4">
    <source>
        <dbReference type="ARBA" id="ARBA00023180"/>
    </source>
</evidence>